<feature type="domain" description="STAS" evidence="7">
    <location>
        <begin position="547"/>
        <end position="626"/>
    </location>
</feature>
<dbReference type="Pfam" id="PF00916">
    <property type="entry name" value="Sulfate_transp"/>
    <property type="match status" value="1"/>
</dbReference>
<dbReference type="OrthoDB" id="288203at2759"/>
<evidence type="ECO:0000256" key="3">
    <source>
        <dbReference type="ARBA" id="ARBA00022989"/>
    </source>
</evidence>
<dbReference type="Gene3D" id="3.30.750.24">
    <property type="entry name" value="STAS domain"/>
    <property type="match status" value="1"/>
</dbReference>
<dbReference type="Pfam" id="PF01740">
    <property type="entry name" value="STAS"/>
    <property type="match status" value="1"/>
</dbReference>
<dbReference type="InterPro" id="IPR052706">
    <property type="entry name" value="Membrane-Transporter-like"/>
</dbReference>
<evidence type="ECO:0000256" key="2">
    <source>
        <dbReference type="ARBA" id="ARBA00022692"/>
    </source>
</evidence>
<feature type="transmembrane region" description="Helical" evidence="6">
    <location>
        <begin position="485"/>
        <end position="503"/>
    </location>
</feature>
<evidence type="ECO:0000313" key="8">
    <source>
        <dbReference type="EMBL" id="CAB9505748.1"/>
    </source>
</evidence>
<dbReference type="PROSITE" id="PS50801">
    <property type="entry name" value="STAS"/>
    <property type="match status" value="1"/>
</dbReference>
<comment type="subcellular location">
    <subcellularLocation>
        <location evidence="1">Membrane</location>
        <topology evidence="1">Multi-pass membrane protein</topology>
    </subcellularLocation>
</comment>
<feature type="transmembrane region" description="Helical" evidence="6">
    <location>
        <begin position="447"/>
        <end position="473"/>
    </location>
</feature>
<evidence type="ECO:0000256" key="4">
    <source>
        <dbReference type="ARBA" id="ARBA00023136"/>
    </source>
</evidence>
<feature type="transmembrane region" description="Helical" evidence="6">
    <location>
        <begin position="272"/>
        <end position="291"/>
    </location>
</feature>
<protein>
    <submittedName>
        <fullName evidence="8">Sulfate transporter YbaR</fullName>
    </submittedName>
</protein>
<feature type="transmembrane region" description="Helical" evidence="6">
    <location>
        <begin position="214"/>
        <end position="235"/>
    </location>
</feature>
<feature type="transmembrane region" description="Helical" evidence="6">
    <location>
        <begin position="247"/>
        <end position="266"/>
    </location>
</feature>
<dbReference type="InterPro" id="IPR002645">
    <property type="entry name" value="STAS_dom"/>
</dbReference>
<dbReference type="PANTHER" id="PTHR43310">
    <property type="entry name" value="SULFATE TRANSPORTER YBAR-RELATED"/>
    <property type="match status" value="1"/>
</dbReference>
<proteinExistence type="predicted"/>
<dbReference type="InterPro" id="IPR036513">
    <property type="entry name" value="STAS_dom_sf"/>
</dbReference>
<evidence type="ECO:0000256" key="6">
    <source>
        <dbReference type="SAM" id="Phobius"/>
    </source>
</evidence>
<feature type="transmembrane region" description="Helical" evidence="6">
    <location>
        <begin position="361"/>
        <end position="384"/>
    </location>
</feature>
<sequence length="652" mass="68744">MVPLLGLFRLSVVGLMAVLMMMMGSFHHIHPVAAFVIPHSTLNTRHQLGGPLNQLDPFQQQQQKTKRKMELLFPLYSSNPNSTDTTSTSTSDSPPASQLESIIMNAKSLNPIRKLTSSKTKDSSSDEETPSDWKTSLATFSQASIAGLSVALAMVPEAVAFSFVAGVNPLVGLWTTVALGFTAAALGGRAGICSSASGACAVVVAGLCARHGPAYLSVCAIMAGLLQITGGLLGLGKFIRLVPHSVMLGFVNGLALVMTKAQLVHFQGMNPFQSAAGQAMYGITALTMILVKLLPRVLPFVPPTLGAVAISTLVAKLAKLPVKTLADVAGASTFKGGWSVVPQFAWWPPKGVPFSLETLKIVFPVAATMAAVGCIESLLTMQLLDGMVDDGKRGSTRKECVGQGAGNVMAGLFGGIGGCALLGQSIINVQSGGGVSRWSGMSMALFLGIGIVAAAPLLGAVPVASLVGVMLLVCQSTFSWSSLRLLRKIPVLDVAVIALVSVVTVQRDLAQAVLAGTIASALGFAWKQSTRLTATSETNKAGEEKYYRLQGPLFFGSTQQFQSLFDCQNDPKRIILDFADSRVMDHSALEAIHSLADAYGSVDKTVTLRRLSPDCAKLLARMYRSGKLPPYEIVESDPNTDPEYGLAVNYNQ</sequence>
<name>A0A9N8H8I9_9STRA</name>
<keyword evidence="4 6" id="KW-0472">Membrane</keyword>
<reference evidence="8" key="1">
    <citation type="submission" date="2020-06" db="EMBL/GenBank/DDBJ databases">
        <authorList>
            <consortium name="Plant Systems Biology data submission"/>
        </authorList>
    </citation>
    <scope>NUCLEOTIDE SEQUENCE</scope>
    <source>
        <strain evidence="8">D6</strain>
    </source>
</reference>
<feature type="region of interest" description="Disordered" evidence="5">
    <location>
        <begin position="114"/>
        <end position="133"/>
    </location>
</feature>
<dbReference type="EMBL" id="CAICTM010000241">
    <property type="protein sequence ID" value="CAB9505748.1"/>
    <property type="molecule type" value="Genomic_DNA"/>
</dbReference>
<feature type="transmembrane region" description="Helical" evidence="6">
    <location>
        <begin position="509"/>
        <end position="526"/>
    </location>
</feature>
<evidence type="ECO:0000259" key="7">
    <source>
        <dbReference type="PROSITE" id="PS50801"/>
    </source>
</evidence>
<dbReference type="Proteomes" id="UP001153069">
    <property type="component" value="Unassembled WGS sequence"/>
</dbReference>
<feature type="transmembrane region" description="Helical" evidence="6">
    <location>
        <begin position="298"/>
        <end position="318"/>
    </location>
</feature>
<evidence type="ECO:0000256" key="5">
    <source>
        <dbReference type="SAM" id="MobiDB-lite"/>
    </source>
</evidence>
<dbReference type="CDD" id="cd07042">
    <property type="entry name" value="STAS_SulP_like_sulfate_transporter"/>
    <property type="match status" value="1"/>
</dbReference>
<evidence type="ECO:0000313" key="9">
    <source>
        <dbReference type="Proteomes" id="UP001153069"/>
    </source>
</evidence>
<accession>A0A9N8H8I9</accession>
<gene>
    <name evidence="8" type="ORF">SEMRO_242_G096610.1</name>
</gene>
<organism evidence="8 9">
    <name type="scientific">Seminavis robusta</name>
    <dbReference type="NCBI Taxonomy" id="568900"/>
    <lineage>
        <taxon>Eukaryota</taxon>
        <taxon>Sar</taxon>
        <taxon>Stramenopiles</taxon>
        <taxon>Ochrophyta</taxon>
        <taxon>Bacillariophyta</taxon>
        <taxon>Bacillariophyceae</taxon>
        <taxon>Bacillariophycidae</taxon>
        <taxon>Naviculales</taxon>
        <taxon>Naviculaceae</taxon>
        <taxon>Seminavis</taxon>
    </lineage>
</organism>
<keyword evidence="3 6" id="KW-1133">Transmembrane helix</keyword>
<dbReference type="SUPFAM" id="SSF52091">
    <property type="entry name" value="SpoIIaa-like"/>
    <property type="match status" value="1"/>
</dbReference>
<dbReference type="AlphaFoldDB" id="A0A9N8H8I9"/>
<comment type="caution">
    <text evidence="8">The sequence shown here is derived from an EMBL/GenBank/DDBJ whole genome shotgun (WGS) entry which is preliminary data.</text>
</comment>
<evidence type="ECO:0000256" key="1">
    <source>
        <dbReference type="ARBA" id="ARBA00004141"/>
    </source>
</evidence>
<dbReference type="InterPro" id="IPR011547">
    <property type="entry name" value="SLC26A/SulP_dom"/>
</dbReference>
<keyword evidence="9" id="KW-1185">Reference proteome</keyword>
<keyword evidence="2 6" id="KW-0812">Transmembrane</keyword>
<dbReference type="GO" id="GO:0016020">
    <property type="term" value="C:membrane"/>
    <property type="evidence" value="ECO:0007669"/>
    <property type="project" value="UniProtKB-SubCell"/>
</dbReference>
<feature type="transmembrane region" description="Helical" evidence="6">
    <location>
        <begin position="405"/>
        <end position="427"/>
    </location>
</feature>
<dbReference type="PANTHER" id="PTHR43310:SF1">
    <property type="entry name" value="SULFATE TRANSPORTER YBAR-RELATED"/>
    <property type="match status" value="1"/>
</dbReference>